<dbReference type="GO" id="GO:0031012">
    <property type="term" value="C:extracellular matrix"/>
    <property type="evidence" value="ECO:0007669"/>
    <property type="project" value="TreeGrafter"/>
</dbReference>
<dbReference type="PANTHER" id="PTHR24373">
    <property type="entry name" value="SLIT RELATED LEUCINE-RICH REPEAT NEURONAL PROTEIN"/>
    <property type="match status" value="1"/>
</dbReference>
<keyword evidence="2 4" id="KW-0732">Signal</keyword>
<keyword evidence="6" id="KW-1185">Reference proteome</keyword>
<dbReference type="InterPro" id="IPR050328">
    <property type="entry name" value="Dev_Immune_Receptor"/>
</dbReference>
<dbReference type="HOGENOM" id="CLU_864125_0_0_1"/>
<dbReference type="STRING" id="126957.T1IM79"/>
<evidence type="ECO:0000313" key="5">
    <source>
        <dbReference type="EnsemblMetazoa" id="SMAR002074-PA"/>
    </source>
</evidence>
<evidence type="ECO:0000256" key="4">
    <source>
        <dbReference type="SAM" id="SignalP"/>
    </source>
</evidence>
<sequence length="322" mass="36696">MAAYIHIIILQLYMCNLISLSGQTADCDIADKNRILCNIESLTNGNLTINTDVETTKTLEVVCKSKEIAKIFPSAIFIHLQNLEHLIIKNCSFFQIGQSAVKGLKNLTLLVIQGNSNKNRTHINENLFESTPKLNYIRMTMKIDQMPRRLLCSLHHLTILTLRGNFQYLDAIGCGENNTCCSELNGLHLQKNKVKKIEGKDLELPYLQMLNLNFNGITEIKLGAFDNLRNLTTLFMNNNKLVEINGNLLENIWILEILDLSVNKLIYLPDKIFSHLKSIGKIFLNHNHLFFNQSSKDTFKGLHSLCGDPKGVHWNISMYHNK</sequence>
<feature type="signal peptide" evidence="4">
    <location>
        <begin position="1"/>
        <end position="21"/>
    </location>
</feature>
<dbReference type="OMA" id="NTCCSEL"/>
<dbReference type="GO" id="GO:0005615">
    <property type="term" value="C:extracellular space"/>
    <property type="evidence" value="ECO:0007669"/>
    <property type="project" value="TreeGrafter"/>
</dbReference>
<evidence type="ECO:0000256" key="1">
    <source>
        <dbReference type="ARBA" id="ARBA00022614"/>
    </source>
</evidence>
<organism evidence="5 6">
    <name type="scientific">Strigamia maritima</name>
    <name type="common">European centipede</name>
    <name type="synonym">Geophilus maritimus</name>
    <dbReference type="NCBI Taxonomy" id="126957"/>
    <lineage>
        <taxon>Eukaryota</taxon>
        <taxon>Metazoa</taxon>
        <taxon>Ecdysozoa</taxon>
        <taxon>Arthropoda</taxon>
        <taxon>Myriapoda</taxon>
        <taxon>Chilopoda</taxon>
        <taxon>Pleurostigmophora</taxon>
        <taxon>Geophilomorpha</taxon>
        <taxon>Linotaeniidae</taxon>
        <taxon>Strigamia</taxon>
    </lineage>
</organism>
<dbReference type="EnsemblMetazoa" id="SMAR002074-RA">
    <property type="protein sequence ID" value="SMAR002074-PA"/>
    <property type="gene ID" value="SMAR002074"/>
</dbReference>
<evidence type="ECO:0000256" key="3">
    <source>
        <dbReference type="ARBA" id="ARBA00022737"/>
    </source>
</evidence>
<accession>T1IM79</accession>
<keyword evidence="1" id="KW-0433">Leucine-rich repeat</keyword>
<protein>
    <recommendedName>
        <fullName evidence="7">Receptor L-domain domain-containing protein</fullName>
    </recommendedName>
</protein>
<dbReference type="EMBL" id="AFFK01016893">
    <property type="status" value="NOT_ANNOTATED_CDS"/>
    <property type="molecule type" value="Genomic_DNA"/>
</dbReference>
<name>T1IM79_STRMM</name>
<evidence type="ECO:0000256" key="2">
    <source>
        <dbReference type="ARBA" id="ARBA00022729"/>
    </source>
</evidence>
<dbReference type="InterPro" id="IPR032675">
    <property type="entry name" value="LRR_dom_sf"/>
</dbReference>
<reference evidence="5" key="2">
    <citation type="submission" date="2015-02" db="UniProtKB">
        <authorList>
            <consortium name="EnsemblMetazoa"/>
        </authorList>
    </citation>
    <scope>IDENTIFICATION</scope>
</reference>
<reference evidence="6" key="1">
    <citation type="submission" date="2011-05" db="EMBL/GenBank/DDBJ databases">
        <authorList>
            <person name="Richards S.R."/>
            <person name="Qu J."/>
            <person name="Jiang H."/>
            <person name="Jhangiani S.N."/>
            <person name="Agravi P."/>
            <person name="Goodspeed R."/>
            <person name="Gross S."/>
            <person name="Mandapat C."/>
            <person name="Jackson L."/>
            <person name="Mathew T."/>
            <person name="Pu L."/>
            <person name="Thornton R."/>
            <person name="Saada N."/>
            <person name="Wilczek-Boney K.B."/>
            <person name="Lee S."/>
            <person name="Kovar C."/>
            <person name="Wu Y."/>
            <person name="Scherer S.E."/>
            <person name="Worley K.C."/>
            <person name="Muzny D.M."/>
            <person name="Gibbs R."/>
        </authorList>
    </citation>
    <scope>NUCLEOTIDE SEQUENCE</scope>
    <source>
        <strain evidence="6">Brora</strain>
    </source>
</reference>
<dbReference type="InterPro" id="IPR003591">
    <property type="entry name" value="Leu-rich_rpt_typical-subtyp"/>
</dbReference>
<dbReference type="AlphaFoldDB" id="T1IM79"/>
<proteinExistence type="predicted"/>
<dbReference type="eggNOG" id="KOG4641">
    <property type="taxonomic scope" value="Eukaryota"/>
</dbReference>
<evidence type="ECO:0000313" key="6">
    <source>
        <dbReference type="Proteomes" id="UP000014500"/>
    </source>
</evidence>
<dbReference type="Gene3D" id="3.80.10.10">
    <property type="entry name" value="Ribonuclease Inhibitor"/>
    <property type="match status" value="2"/>
</dbReference>
<dbReference type="InterPro" id="IPR001611">
    <property type="entry name" value="Leu-rich_rpt"/>
</dbReference>
<dbReference type="SMART" id="SM00369">
    <property type="entry name" value="LRR_TYP"/>
    <property type="match status" value="4"/>
</dbReference>
<evidence type="ECO:0008006" key="7">
    <source>
        <dbReference type="Google" id="ProtNLM"/>
    </source>
</evidence>
<dbReference type="Proteomes" id="UP000014500">
    <property type="component" value="Unassembled WGS sequence"/>
</dbReference>
<feature type="chain" id="PRO_5004578634" description="Receptor L-domain domain-containing protein" evidence="4">
    <location>
        <begin position="22"/>
        <end position="322"/>
    </location>
</feature>
<keyword evidence="3" id="KW-0677">Repeat</keyword>
<dbReference type="SUPFAM" id="SSF52058">
    <property type="entry name" value="L domain-like"/>
    <property type="match status" value="1"/>
</dbReference>
<dbReference type="PhylomeDB" id="T1IM79"/>
<dbReference type="Pfam" id="PF13855">
    <property type="entry name" value="LRR_8"/>
    <property type="match status" value="1"/>
</dbReference>
<dbReference type="PANTHER" id="PTHR24373:SF370">
    <property type="entry name" value="FISH-LIPS, ISOFORM E"/>
    <property type="match status" value="1"/>
</dbReference>